<reference evidence="6" key="1">
    <citation type="submission" date="2014-03" db="EMBL/GenBank/DDBJ databases">
        <title>A sequence of cellulolytic fosmid clone of goat rumen metagenome.</title>
        <authorList>
            <person name="Lee K.-T."/>
            <person name="Kim J.-Y."/>
            <person name="Kim Y.-J."/>
            <person name="Ahn J.-H."/>
            <person name="Park M.-N."/>
            <person name="Kim J.-H."/>
            <person name="Kim T.-H."/>
        </authorList>
    </citation>
    <scope>NUCLEOTIDE SEQUENCE</scope>
</reference>
<dbReference type="EMBL" id="KJ631402">
    <property type="protein sequence ID" value="AIF26220.1"/>
    <property type="molecule type" value="Genomic_DNA"/>
</dbReference>
<dbReference type="PANTHER" id="PTHR33603:SF1">
    <property type="entry name" value="RIBOSOMAL RNA LARGE SUBUNIT METHYLTRANSFERASE H"/>
    <property type="match status" value="1"/>
</dbReference>
<evidence type="ECO:0000256" key="3">
    <source>
        <dbReference type="ARBA" id="ARBA00022691"/>
    </source>
</evidence>
<dbReference type="InterPro" id="IPR029026">
    <property type="entry name" value="tRNA_m1G_MTases_N"/>
</dbReference>
<dbReference type="GO" id="GO:0005737">
    <property type="term" value="C:cytoplasm"/>
    <property type="evidence" value="ECO:0007669"/>
    <property type="project" value="UniProtKB-SubCell"/>
</dbReference>
<dbReference type="HAMAP" id="MF_00658">
    <property type="entry name" value="23SrRNA_methyltr_H"/>
    <property type="match status" value="1"/>
</dbReference>
<accession>A0A0B4N0M8</accession>
<keyword evidence="5" id="KW-0963">Cytoplasm</keyword>
<name>A0A0B4N0M8_9BACT</name>
<evidence type="ECO:0000256" key="5">
    <source>
        <dbReference type="HAMAP-Rule" id="MF_00658"/>
    </source>
</evidence>
<dbReference type="InterPro" id="IPR029028">
    <property type="entry name" value="Alpha/beta_knot_MTases"/>
</dbReference>
<dbReference type="AlphaFoldDB" id="A0A0B4N0M8"/>
<dbReference type="EC" id="2.1.1.177" evidence="5"/>
<keyword evidence="2 5" id="KW-0808">Transferase</keyword>
<dbReference type="PANTHER" id="PTHR33603">
    <property type="entry name" value="METHYLTRANSFERASE"/>
    <property type="match status" value="1"/>
</dbReference>
<comment type="similarity">
    <text evidence="4 5">Belongs to the RNA methyltransferase RlmH family.</text>
</comment>
<evidence type="ECO:0000256" key="4">
    <source>
        <dbReference type="ARBA" id="ARBA00038303"/>
    </source>
</evidence>
<evidence type="ECO:0000256" key="1">
    <source>
        <dbReference type="ARBA" id="ARBA00022603"/>
    </source>
</evidence>
<feature type="binding site" evidence="5">
    <location>
        <begin position="120"/>
        <end position="125"/>
    </location>
    <ligand>
        <name>S-adenosyl-L-methionine</name>
        <dbReference type="ChEBI" id="CHEBI:59789"/>
    </ligand>
</feature>
<dbReference type="GO" id="GO:0070038">
    <property type="term" value="F:rRNA (pseudouridine-N3-)-methyltransferase activity"/>
    <property type="evidence" value="ECO:0007669"/>
    <property type="project" value="UniProtKB-UniRule"/>
</dbReference>
<dbReference type="CDD" id="cd18081">
    <property type="entry name" value="RlmH-like"/>
    <property type="match status" value="1"/>
</dbReference>
<comment type="function">
    <text evidence="5">Specifically methylates the pseudouridine at position 1915 (m3Psi1915) in 23S rRNA.</text>
</comment>
<protein>
    <recommendedName>
        <fullName evidence="5">Ribosomal RNA large subunit methyltransferase H</fullName>
        <ecNumber evidence="5">2.1.1.177</ecNumber>
    </recommendedName>
    <alternativeName>
        <fullName evidence="5">23S rRNA (pseudouridine1915-N3)-methyltransferase</fullName>
    </alternativeName>
    <alternativeName>
        <fullName evidence="5">23S rRNA m3Psi1915 methyltransferase</fullName>
    </alternativeName>
    <alternativeName>
        <fullName evidence="5">rRNA (pseudouridine-N3-)-methyltransferase RlmH</fullName>
    </alternativeName>
</protein>
<comment type="subcellular location">
    <subcellularLocation>
        <location evidence="5">Cytoplasm</location>
    </subcellularLocation>
</comment>
<feature type="binding site" evidence="5">
    <location>
        <position position="72"/>
    </location>
    <ligand>
        <name>S-adenosyl-L-methionine</name>
        <dbReference type="ChEBI" id="CHEBI:59789"/>
    </ligand>
</feature>
<proteinExistence type="inferred from homology"/>
<comment type="subunit">
    <text evidence="5">Homodimer.</text>
</comment>
<keyword evidence="5" id="KW-0698">rRNA processing</keyword>
<organism evidence="6">
    <name type="scientific">uncultured bacterium Ad_150_H18</name>
    <dbReference type="NCBI Taxonomy" id="1489287"/>
    <lineage>
        <taxon>Bacteria</taxon>
        <taxon>environmental samples</taxon>
    </lineage>
</organism>
<sequence length="153" mass="17625">MKWVLAVFGKAGSPFIADEVDKYVKRLRGGMFPLEVVELKESKLDDRLQSLAQEASLFDKKFPKSEYRRVILSEEGKLMDTVKLSDTLRDRFPGNIVFLIGSAYGIDENLKKTADLLLSLSPLTFTHDHARVIMAEQLYRVQMVMQNHPYHHR</sequence>
<dbReference type="SUPFAM" id="SSF75217">
    <property type="entry name" value="alpha/beta knot"/>
    <property type="match status" value="1"/>
</dbReference>
<comment type="catalytic activity">
    <reaction evidence="5">
        <text>pseudouridine(1915) in 23S rRNA + S-adenosyl-L-methionine = N(3)-methylpseudouridine(1915) in 23S rRNA + S-adenosyl-L-homocysteine + H(+)</text>
        <dbReference type="Rhea" id="RHEA:42752"/>
        <dbReference type="Rhea" id="RHEA-COMP:10221"/>
        <dbReference type="Rhea" id="RHEA-COMP:10222"/>
        <dbReference type="ChEBI" id="CHEBI:15378"/>
        <dbReference type="ChEBI" id="CHEBI:57856"/>
        <dbReference type="ChEBI" id="CHEBI:59789"/>
        <dbReference type="ChEBI" id="CHEBI:65314"/>
        <dbReference type="ChEBI" id="CHEBI:74486"/>
        <dbReference type="EC" id="2.1.1.177"/>
    </reaction>
</comment>
<keyword evidence="3 5" id="KW-0949">S-adenosyl-L-methionine</keyword>
<dbReference type="Gene3D" id="3.40.1280.10">
    <property type="match status" value="1"/>
</dbReference>
<gene>
    <name evidence="5" type="primary">rlmH</name>
</gene>
<dbReference type="Pfam" id="PF02590">
    <property type="entry name" value="SPOUT_MTase"/>
    <property type="match status" value="1"/>
</dbReference>
<feature type="binding site" evidence="5">
    <location>
        <position position="101"/>
    </location>
    <ligand>
        <name>S-adenosyl-L-methionine</name>
        <dbReference type="ChEBI" id="CHEBI:59789"/>
    </ligand>
</feature>
<dbReference type="InterPro" id="IPR003742">
    <property type="entry name" value="RlmH-like"/>
</dbReference>
<evidence type="ECO:0000313" key="6">
    <source>
        <dbReference type="EMBL" id="AIF26220.1"/>
    </source>
</evidence>
<evidence type="ECO:0000256" key="2">
    <source>
        <dbReference type="ARBA" id="ARBA00022679"/>
    </source>
</evidence>
<keyword evidence="1 5" id="KW-0489">Methyltransferase</keyword>
<dbReference type="PIRSF" id="PIRSF004505">
    <property type="entry name" value="MT_bac"/>
    <property type="match status" value="1"/>
</dbReference>